<dbReference type="PANTHER" id="PTHR12358:SF106">
    <property type="entry name" value="LIPID KINASE YEGS"/>
    <property type="match status" value="1"/>
</dbReference>
<keyword evidence="7" id="KW-0067">ATP-binding</keyword>
<dbReference type="OrthoDB" id="142078at2"/>
<dbReference type="RefSeq" id="WP_092677868.1">
    <property type="nucleotide sequence ID" value="NZ_FOGC01000013.1"/>
</dbReference>
<dbReference type="Gene3D" id="3.40.50.10330">
    <property type="entry name" value="Probable inorganic polyphosphate/atp-NAD kinase, domain 1"/>
    <property type="match status" value="1"/>
</dbReference>
<keyword evidence="5" id="KW-0547">Nucleotide-binding</keyword>
<keyword evidence="14" id="KW-1185">Reference proteome</keyword>
<evidence type="ECO:0000256" key="2">
    <source>
        <dbReference type="ARBA" id="ARBA00022516"/>
    </source>
</evidence>
<keyword evidence="10" id="KW-0594">Phospholipid biosynthesis</keyword>
<dbReference type="Proteomes" id="UP000242515">
    <property type="component" value="Unassembled WGS sequence"/>
</dbReference>
<dbReference type="GO" id="GO:0008654">
    <property type="term" value="P:phospholipid biosynthetic process"/>
    <property type="evidence" value="ECO:0007669"/>
    <property type="project" value="UniProtKB-KW"/>
</dbReference>
<evidence type="ECO:0000256" key="9">
    <source>
        <dbReference type="ARBA" id="ARBA00023098"/>
    </source>
</evidence>
<name>A0A1H9M3N2_9GAMM</name>
<proteinExistence type="predicted"/>
<dbReference type="InterPro" id="IPR050187">
    <property type="entry name" value="Lipid_Phosphate_FormReg"/>
</dbReference>
<evidence type="ECO:0000313" key="14">
    <source>
        <dbReference type="Proteomes" id="UP000242515"/>
    </source>
</evidence>
<dbReference type="SMART" id="SM00046">
    <property type="entry name" value="DAGKc"/>
    <property type="match status" value="1"/>
</dbReference>
<evidence type="ECO:0000313" key="13">
    <source>
        <dbReference type="EMBL" id="SER17713.1"/>
    </source>
</evidence>
<keyword evidence="9" id="KW-0443">Lipid metabolism</keyword>
<gene>
    <name evidence="13" type="ORF">SAMN05216522_11347</name>
</gene>
<organism evidence="13 14">
    <name type="scientific">Rosenbergiella nectarea</name>
    <dbReference type="NCBI Taxonomy" id="988801"/>
    <lineage>
        <taxon>Bacteria</taxon>
        <taxon>Pseudomonadati</taxon>
        <taxon>Pseudomonadota</taxon>
        <taxon>Gammaproteobacteria</taxon>
        <taxon>Enterobacterales</taxon>
        <taxon>Erwiniaceae</taxon>
        <taxon>Rosenbergiella</taxon>
    </lineage>
</organism>
<comment type="cofactor">
    <cofactor evidence="1">
        <name>Mg(2+)</name>
        <dbReference type="ChEBI" id="CHEBI:18420"/>
    </cofactor>
</comment>
<evidence type="ECO:0000256" key="11">
    <source>
        <dbReference type="ARBA" id="ARBA00023264"/>
    </source>
</evidence>
<accession>A0A1H9M3N2</accession>
<dbReference type="Pfam" id="PF00781">
    <property type="entry name" value="DAGK_cat"/>
    <property type="match status" value="1"/>
</dbReference>
<dbReference type="PANTHER" id="PTHR12358">
    <property type="entry name" value="SPHINGOSINE KINASE"/>
    <property type="match status" value="1"/>
</dbReference>
<reference evidence="14" key="1">
    <citation type="submission" date="2016-10" db="EMBL/GenBank/DDBJ databases">
        <authorList>
            <person name="Varghese N."/>
            <person name="Submissions S."/>
        </authorList>
    </citation>
    <scope>NUCLEOTIDE SEQUENCE [LARGE SCALE GENOMIC DNA]</scope>
    <source>
        <strain evidence="14">8N4</strain>
    </source>
</reference>
<evidence type="ECO:0000256" key="1">
    <source>
        <dbReference type="ARBA" id="ARBA00001946"/>
    </source>
</evidence>
<keyword evidence="8" id="KW-0460">Magnesium</keyword>
<dbReference type="InterPro" id="IPR045540">
    <property type="entry name" value="YegS/DAGK_C"/>
</dbReference>
<dbReference type="AlphaFoldDB" id="A0A1H9M3N2"/>
<keyword evidence="11" id="KW-1208">Phospholipid metabolism</keyword>
<evidence type="ECO:0000259" key="12">
    <source>
        <dbReference type="PROSITE" id="PS50146"/>
    </source>
</evidence>
<keyword evidence="6 13" id="KW-0418">Kinase</keyword>
<dbReference type="SUPFAM" id="SSF111331">
    <property type="entry name" value="NAD kinase/diacylglycerol kinase-like"/>
    <property type="match status" value="1"/>
</dbReference>
<keyword evidence="3" id="KW-0808">Transferase</keyword>
<dbReference type="InterPro" id="IPR016064">
    <property type="entry name" value="NAD/diacylglycerol_kinase_sf"/>
</dbReference>
<dbReference type="GO" id="GO:0005886">
    <property type="term" value="C:plasma membrane"/>
    <property type="evidence" value="ECO:0007669"/>
    <property type="project" value="TreeGrafter"/>
</dbReference>
<dbReference type="Gene3D" id="2.60.200.40">
    <property type="match status" value="1"/>
</dbReference>
<dbReference type="InterPro" id="IPR001206">
    <property type="entry name" value="Diacylglycerol_kinase_cat_dom"/>
</dbReference>
<evidence type="ECO:0000256" key="8">
    <source>
        <dbReference type="ARBA" id="ARBA00022842"/>
    </source>
</evidence>
<dbReference type="EMBL" id="FOGC01000013">
    <property type="protein sequence ID" value="SER17713.1"/>
    <property type="molecule type" value="Genomic_DNA"/>
</dbReference>
<dbReference type="GO" id="GO:0046872">
    <property type="term" value="F:metal ion binding"/>
    <property type="evidence" value="ECO:0007669"/>
    <property type="project" value="UniProtKB-KW"/>
</dbReference>
<feature type="domain" description="DAGKc" evidence="12">
    <location>
        <begin position="1"/>
        <end position="130"/>
    </location>
</feature>
<evidence type="ECO:0000256" key="5">
    <source>
        <dbReference type="ARBA" id="ARBA00022741"/>
    </source>
</evidence>
<dbReference type="NCBIfam" id="TIGR00147">
    <property type="entry name" value="YegS/Rv2252/BmrU family lipid kinase"/>
    <property type="match status" value="1"/>
</dbReference>
<evidence type="ECO:0000256" key="7">
    <source>
        <dbReference type="ARBA" id="ARBA00022840"/>
    </source>
</evidence>
<evidence type="ECO:0000256" key="10">
    <source>
        <dbReference type="ARBA" id="ARBA00023209"/>
    </source>
</evidence>
<dbReference type="NCBIfam" id="NF009602">
    <property type="entry name" value="PRK13054.1"/>
    <property type="match status" value="1"/>
</dbReference>
<evidence type="ECO:0000256" key="6">
    <source>
        <dbReference type="ARBA" id="ARBA00022777"/>
    </source>
</evidence>
<dbReference type="STRING" id="988801.SAMN05216522_11347"/>
<keyword evidence="2" id="KW-0444">Lipid biosynthesis</keyword>
<dbReference type="PROSITE" id="PS50146">
    <property type="entry name" value="DAGK"/>
    <property type="match status" value="1"/>
</dbReference>
<evidence type="ECO:0000256" key="4">
    <source>
        <dbReference type="ARBA" id="ARBA00022723"/>
    </source>
</evidence>
<dbReference type="Pfam" id="PF19279">
    <property type="entry name" value="YegS_C"/>
    <property type="match status" value="1"/>
</dbReference>
<dbReference type="GO" id="GO:0005524">
    <property type="term" value="F:ATP binding"/>
    <property type="evidence" value="ECO:0007669"/>
    <property type="project" value="UniProtKB-KW"/>
</dbReference>
<evidence type="ECO:0000256" key="3">
    <source>
        <dbReference type="ARBA" id="ARBA00022679"/>
    </source>
</evidence>
<dbReference type="InterPro" id="IPR017438">
    <property type="entry name" value="ATP-NAD_kinase_N"/>
</dbReference>
<dbReference type="InterPro" id="IPR005218">
    <property type="entry name" value="Diacylglycerol/lipid_kinase"/>
</dbReference>
<dbReference type="GO" id="GO:0016301">
    <property type="term" value="F:kinase activity"/>
    <property type="evidence" value="ECO:0007669"/>
    <property type="project" value="UniProtKB-KW"/>
</dbReference>
<protein>
    <submittedName>
        <fullName evidence="13">Lipid kinase YegS</fullName>
    </submittedName>
</protein>
<sequence length="296" mass="32117">MAPAFLILHGKKASDPTIRDVVTQLREEGISLEVRVTWEFGDCHRFITEAIDAECSTLIIGGGDGSLNEAVNSLMQFPTAQRPPLAVLPLGTANDFATSVGLPQEPEAALRLALTATAQPIDLACVNQQHYFINMATGGFGTRITTETPEKLKSALGGASYFLHGLLRMDRLKPDRCTIASEQWQWQGDALVIAVGNGRIAGGGQRLCPTALINDQQLALTLITAQELFPSLLHALTRDDENPNIINQRASEFTLTSEHTMTFNLDGEPQSGTHFHFKVLGEAIRFRLPSVCALLG</sequence>
<keyword evidence="4" id="KW-0479">Metal-binding</keyword>